<dbReference type="Pfam" id="PF00067">
    <property type="entry name" value="p450"/>
    <property type="match status" value="2"/>
</dbReference>
<dbReference type="InterPro" id="IPR036396">
    <property type="entry name" value="Cyt_P450_sf"/>
</dbReference>
<keyword evidence="1" id="KW-0479">Metal-binding</keyword>
<evidence type="ECO:0000313" key="3">
    <source>
        <dbReference type="Proteomes" id="UP000187203"/>
    </source>
</evidence>
<comment type="cofactor">
    <cofactor evidence="1">
        <name>heme</name>
        <dbReference type="ChEBI" id="CHEBI:30413"/>
    </cofactor>
</comment>
<dbReference type="EMBL" id="AWUE01019763">
    <property type="protein sequence ID" value="OMO71598.1"/>
    <property type="molecule type" value="Genomic_DNA"/>
</dbReference>
<accession>A0A1R3HMR4</accession>
<sequence length="1437" mass="161131">MFIQKMLLDGLVSCHDVSLNKFELPSRLSVAAADCLLALTEGLTKKPDINNRSKSLSSHQLSSAATGFDERKVNAANKSFEVVMMEEEFLLWGYLEDLIFLVQRLLAWSRKSRPLHAKGLEHVLKWLQEIKMHYGGLQDEAGSQILKSGALLLSSCWKHYGMLLHLEDYKLTKNYKELLDQYLSGIQICLVADARKGLMQYYTKNHDEEHGKSKDAGIETRKFFLNCLCLLLGRFDGKKFEDIVSEYGNQMSHVLLSQLHCNDDDVIDGVVSIFKAVIFKPNISSGSSVTDTKQIDVVVPLLLQLLDERDGAARAVVMLIAEYCSITADDHCIEEVLNRLASGTSIQRRNAFDVISNIIQISTDTEHTVSHSTWQNIANNLLLCLGDEEIAIREGTSNLLPLIDPAFVLPALVRLVCSSNEKIQPAAGEAFIRLLKHHNKKPEVVCMLLDNLSNLSQGLADAEIGAHVVKGVQLLLLLSAYLNMLIFSSFVTELMLLSLCLIAEIKSLGSNFDCDRVLRLIPEWSKTVQDWKILIGPLIDKLFTEPSNATIVRFLSHINEQLAEAADLVLHRVVLQMKGQNEIDGVFSKWEMRTCASDDSEKMQQFLFERLCPLLIIRLLPLRVFDDLNSSVMYGQLHNQVAVNEYNDAISSRDEMSVATFLLNRAFSKFEFEDVRKLAAELCGRIHPQVLLPIACSQLEQAADSRDLLTIKACLFSVCTSLVVRRKESLIYPFILEIRRTIEVILLWPSSDDDDVSKAQHGCIDCLALMICAELQAPELFKDLTSLRSNIVEKKGGASLRPHILGLVVHWLINDYGEVIPVSNLHDENCITEAPIPISFRLCMANVLISACQKISDRGKKTFAKTILPCLIDSVEVIMDPEVRAACIQVLFSAVYHLKSAVLPYSRDLLKLSLNFLGKGSEKERMAGAKLMASLMAGEDSILESISAGPLEARSVLSDISLTDPSFDIQQICRQKLSNYRSGARYPPSPPALPLVGHLHLLLSSTTSFPKKLHSLATNYGPLLQLHLGASPCILVSSAKYAKEILKTQELNYVDRPEFSYPDYNIYHGSDFILAPYGTYWRFLKKLCMTRLLSNSTLHQFTEIREQEIMRLLEYLVKVSEGTEFCDLGARLTTMMNNVICRMAMSTRPWENAEEAQKIKKLIEELAVVGGKLSAGEILGPLGKFDLLCYGGKLRNALEKFDQLVEDIMKKHEEDSGRQGKDLMDIIMETCNETQLLKSSLDIKAFFLVYMKLRQEILSVVGSNRLVKESDVQNLPYLQACVKESLRLHPPSVLFLRQGMEACTIEGYNLKAKSRIIFNLHSLMRDPNSWENPNEFIPERFMGNSNNLNANKELMEMKGQNFDYLPFGTGRRVCPGALLALAMTHSTIGALVQFFDWKIKGGDKVDLREAPGFAATLAMASPFVCYPVTQCNPFKQG</sequence>
<keyword evidence="1" id="KW-0349">Heme</keyword>
<dbReference type="Proteomes" id="UP000187203">
    <property type="component" value="Unassembled WGS sequence"/>
</dbReference>
<name>A0A1R3HMR4_9ROSI</name>
<evidence type="ECO:0000256" key="1">
    <source>
        <dbReference type="PIRSR" id="PIRSR602401-1"/>
    </source>
</evidence>
<dbReference type="InterPro" id="IPR017972">
    <property type="entry name" value="Cyt_P450_CS"/>
</dbReference>
<dbReference type="SUPFAM" id="SSF48371">
    <property type="entry name" value="ARM repeat"/>
    <property type="match status" value="1"/>
</dbReference>
<dbReference type="PRINTS" id="PR00463">
    <property type="entry name" value="EP450I"/>
</dbReference>
<comment type="caution">
    <text evidence="2">The sequence shown here is derived from an EMBL/GenBank/DDBJ whole genome shotgun (WGS) entry which is preliminary data.</text>
</comment>
<dbReference type="PROSITE" id="PS00086">
    <property type="entry name" value="CYTOCHROME_P450"/>
    <property type="match status" value="1"/>
</dbReference>
<dbReference type="GO" id="GO:0005506">
    <property type="term" value="F:iron ion binding"/>
    <property type="evidence" value="ECO:0007669"/>
    <property type="project" value="InterPro"/>
</dbReference>
<protein>
    <submittedName>
        <fullName evidence="2">Cytochrome P450</fullName>
    </submittedName>
</protein>
<dbReference type="InterPro" id="IPR011989">
    <property type="entry name" value="ARM-like"/>
</dbReference>
<organism evidence="2 3">
    <name type="scientific">Corchorus olitorius</name>
    <dbReference type="NCBI Taxonomy" id="93759"/>
    <lineage>
        <taxon>Eukaryota</taxon>
        <taxon>Viridiplantae</taxon>
        <taxon>Streptophyta</taxon>
        <taxon>Embryophyta</taxon>
        <taxon>Tracheophyta</taxon>
        <taxon>Spermatophyta</taxon>
        <taxon>Magnoliopsida</taxon>
        <taxon>eudicotyledons</taxon>
        <taxon>Gunneridae</taxon>
        <taxon>Pentapetalae</taxon>
        <taxon>rosids</taxon>
        <taxon>malvids</taxon>
        <taxon>Malvales</taxon>
        <taxon>Malvaceae</taxon>
        <taxon>Grewioideae</taxon>
        <taxon>Apeibeae</taxon>
        <taxon>Corchorus</taxon>
    </lineage>
</organism>
<dbReference type="GO" id="GO:0004497">
    <property type="term" value="F:monooxygenase activity"/>
    <property type="evidence" value="ECO:0007669"/>
    <property type="project" value="InterPro"/>
</dbReference>
<feature type="binding site" description="axial binding residue" evidence="1">
    <location>
        <position position="1374"/>
    </location>
    <ligand>
        <name>heme</name>
        <dbReference type="ChEBI" id="CHEBI:30413"/>
    </ligand>
    <ligandPart>
        <name>Fe</name>
        <dbReference type="ChEBI" id="CHEBI:18248"/>
    </ligandPart>
</feature>
<proteinExistence type="predicted"/>
<dbReference type="PANTHER" id="PTHR37743:SF1">
    <property type="entry name" value="ARM REPEAT SUPERFAMILY PROTEIN"/>
    <property type="match status" value="1"/>
</dbReference>
<dbReference type="OrthoDB" id="79603at2759"/>
<keyword evidence="1" id="KW-0408">Iron</keyword>
<evidence type="ECO:0000313" key="2">
    <source>
        <dbReference type="EMBL" id="OMO71598.1"/>
    </source>
</evidence>
<keyword evidence="3" id="KW-1185">Reference proteome</keyword>
<dbReference type="GO" id="GO:0020037">
    <property type="term" value="F:heme binding"/>
    <property type="evidence" value="ECO:0007669"/>
    <property type="project" value="InterPro"/>
</dbReference>
<reference evidence="3" key="1">
    <citation type="submission" date="2013-09" db="EMBL/GenBank/DDBJ databases">
        <title>Corchorus olitorius genome sequencing.</title>
        <authorList>
            <person name="Alam M."/>
            <person name="Haque M.S."/>
            <person name="Islam M.S."/>
            <person name="Emdad E.M."/>
            <person name="Islam M.M."/>
            <person name="Ahmed B."/>
            <person name="Halim A."/>
            <person name="Hossen Q.M.M."/>
            <person name="Hossain M.Z."/>
            <person name="Ahmed R."/>
            <person name="Khan M.M."/>
            <person name="Islam R."/>
            <person name="Rashid M.M."/>
            <person name="Khan S.A."/>
            <person name="Rahman M.S."/>
            <person name="Alam M."/>
            <person name="Yahiya A.S."/>
            <person name="Khan M.S."/>
            <person name="Azam M.S."/>
            <person name="Haque T."/>
            <person name="Lashkar M.Z.H."/>
            <person name="Akhand A.I."/>
            <person name="Morshed G."/>
            <person name="Roy S."/>
            <person name="Uddin K.S."/>
            <person name="Rabeya T."/>
            <person name="Hossain A.S."/>
            <person name="Chowdhury A."/>
            <person name="Snigdha A.R."/>
            <person name="Mortoza M.S."/>
            <person name="Matin S.A."/>
            <person name="Hoque S.M.E."/>
            <person name="Islam M.K."/>
            <person name="Roy D.K."/>
            <person name="Haider R."/>
            <person name="Moosa M.M."/>
            <person name="Elias S.M."/>
            <person name="Hasan A.M."/>
            <person name="Jahan S."/>
            <person name="Shafiuddin M."/>
            <person name="Mahmood N."/>
            <person name="Shommy N.S."/>
        </authorList>
    </citation>
    <scope>NUCLEOTIDE SEQUENCE [LARGE SCALE GENOMIC DNA]</scope>
    <source>
        <strain evidence="3">cv. O-4</strain>
    </source>
</reference>
<gene>
    <name evidence="2" type="ORF">COLO4_28164</name>
</gene>
<dbReference type="InterPro" id="IPR002401">
    <property type="entry name" value="Cyt_P450_E_grp-I"/>
</dbReference>
<dbReference type="GO" id="GO:0016705">
    <property type="term" value="F:oxidoreductase activity, acting on paired donors, with incorporation or reduction of molecular oxygen"/>
    <property type="evidence" value="ECO:0007669"/>
    <property type="project" value="InterPro"/>
</dbReference>
<dbReference type="PANTHER" id="PTHR37743">
    <property type="entry name" value="ARM REPEAT SUPERFAMILY PROTEIN"/>
    <property type="match status" value="1"/>
</dbReference>
<dbReference type="InterPro" id="IPR016024">
    <property type="entry name" value="ARM-type_fold"/>
</dbReference>
<dbReference type="SUPFAM" id="SSF48264">
    <property type="entry name" value="Cytochrome P450"/>
    <property type="match status" value="1"/>
</dbReference>
<dbReference type="InterPro" id="IPR001128">
    <property type="entry name" value="Cyt_P450"/>
</dbReference>
<dbReference type="Gene3D" id="1.25.10.10">
    <property type="entry name" value="Leucine-rich Repeat Variant"/>
    <property type="match status" value="2"/>
</dbReference>
<dbReference type="Gene3D" id="1.10.630.10">
    <property type="entry name" value="Cytochrome P450"/>
    <property type="match status" value="2"/>
</dbReference>